<evidence type="ECO:0000313" key="12">
    <source>
        <dbReference type="Proteomes" id="UP000033220"/>
    </source>
</evidence>
<dbReference type="GO" id="GO:0006355">
    <property type="term" value="P:regulation of DNA-templated transcription"/>
    <property type="evidence" value="ECO:0007669"/>
    <property type="project" value="InterPro"/>
</dbReference>
<dbReference type="InterPro" id="IPR011006">
    <property type="entry name" value="CheY-like_superfamily"/>
</dbReference>
<evidence type="ECO:0000256" key="7">
    <source>
        <dbReference type="ARBA" id="ARBA00023163"/>
    </source>
</evidence>
<keyword evidence="8" id="KW-0597">Phosphoprotein</keyword>
<protein>
    <submittedName>
        <fullName evidence="11">Two component, sigma54 specific, transcriptional regulator, Fis family</fullName>
    </submittedName>
</protein>
<dbReference type="SUPFAM" id="SSF46689">
    <property type="entry name" value="Homeodomain-like"/>
    <property type="match status" value="1"/>
</dbReference>
<dbReference type="InterPro" id="IPR003593">
    <property type="entry name" value="AAA+_ATPase"/>
</dbReference>
<proteinExistence type="predicted"/>
<feature type="domain" description="Response regulatory" evidence="10">
    <location>
        <begin position="81"/>
        <end position="193"/>
    </location>
</feature>
<dbReference type="eggNOG" id="COG2204">
    <property type="taxonomic scope" value="Bacteria"/>
</dbReference>
<dbReference type="InterPro" id="IPR001789">
    <property type="entry name" value="Sig_transdc_resp-reg_receiver"/>
</dbReference>
<dbReference type="PRINTS" id="PR01590">
    <property type="entry name" value="HTHFIS"/>
</dbReference>
<sequence>MSFCRWPANWSATAPKKPWCDASTWWGCCRWPARRTHAVWKCCSTAPFRRPSGWIITAKARRACPSAPPQLMPTKGGSSMRLLIVGSLEGQVGEASRMAVERGARVSQVVSIDRALAHVREGAGADLIMIDVRLDVQRLIADMTAERLTTPVVAYGLGNDTQAAVRAIKAGAREYIPLPPDPELIAAVLAAVAEDHHTLLYQDPAMAAVVRLAEQVAPSDASVLITGESGTGKEVIARHIHRKSRRAAGRFIAVNCAAIPEGLLESELFGHEKGAFTGAVARRLGRFEEANGGTLLLDEISEMDVRLQAKLLRVLQEREIDRLGGRQPVKVDVRILATSNRDMEAMVRAGGFREDLYFRLNVITLSLPPLRARPADIEVLADHFSRKFAELNGQPRRPLSAAARALLRGHGWRGNVRELENTLHRAVLLAQGPEIGSAAILLTGAPPTEGPALASASPSAPAGRLPGALVGRTVSDVERDLILDTLHHTLGNRTHAATILGISIRTLRNKLRQYADEGIAVPPPGSGDASAG</sequence>
<dbReference type="InterPro" id="IPR058031">
    <property type="entry name" value="AAA_lid_NorR"/>
</dbReference>
<dbReference type="PANTHER" id="PTHR32071">
    <property type="entry name" value="TRANSCRIPTIONAL REGULATORY PROTEIN"/>
    <property type="match status" value="1"/>
</dbReference>
<dbReference type="CDD" id="cd00009">
    <property type="entry name" value="AAA"/>
    <property type="match status" value="1"/>
</dbReference>
<keyword evidence="6" id="KW-0010">Activator</keyword>
<evidence type="ECO:0000256" key="5">
    <source>
        <dbReference type="ARBA" id="ARBA00023125"/>
    </source>
</evidence>
<dbReference type="GO" id="GO:0005524">
    <property type="term" value="F:ATP binding"/>
    <property type="evidence" value="ECO:0007669"/>
    <property type="project" value="UniProtKB-KW"/>
</dbReference>
<keyword evidence="5" id="KW-0238">DNA-binding</keyword>
<organism evidence="11 12">
    <name type="scientific">Pararhodospirillum photometricum DSM 122</name>
    <dbReference type="NCBI Taxonomy" id="1150469"/>
    <lineage>
        <taxon>Bacteria</taxon>
        <taxon>Pseudomonadati</taxon>
        <taxon>Pseudomonadota</taxon>
        <taxon>Alphaproteobacteria</taxon>
        <taxon>Rhodospirillales</taxon>
        <taxon>Rhodospirillaceae</taxon>
        <taxon>Pararhodospirillum</taxon>
    </lineage>
</organism>
<dbReference type="InterPro" id="IPR009057">
    <property type="entry name" value="Homeodomain-like_sf"/>
</dbReference>
<dbReference type="Gene3D" id="1.10.8.60">
    <property type="match status" value="1"/>
</dbReference>
<reference evidence="11 12" key="1">
    <citation type="submission" date="2012-02" db="EMBL/GenBank/DDBJ databases">
        <title>Shotgun genome sequence of Phaeospirillum photometricum DSM 122.</title>
        <authorList>
            <person name="Duquesne K."/>
            <person name="Sturgis J."/>
        </authorList>
    </citation>
    <scope>NUCLEOTIDE SEQUENCE [LARGE SCALE GENOMIC DNA]</scope>
    <source>
        <strain evidence="12">DSM122</strain>
    </source>
</reference>
<dbReference type="InterPro" id="IPR027417">
    <property type="entry name" value="P-loop_NTPase"/>
</dbReference>
<dbReference type="Pfam" id="PF00158">
    <property type="entry name" value="Sigma54_activat"/>
    <property type="match status" value="1"/>
</dbReference>
<dbReference type="Gene3D" id="3.40.50.300">
    <property type="entry name" value="P-loop containing nucleotide triphosphate hydrolases"/>
    <property type="match status" value="1"/>
</dbReference>
<dbReference type="InterPro" id="IPR025943">
    <property type="entry name" value="Sigma_54_int_dom_ATP-bd_2"/>
</dbReference>
<dbReference type="Gene3D" id="1.10.10.60">
    <property type="entry name" value="Homeodomain-like"/>
    <property type="match status" value="1"/>
</dbReference>
<dbReference type="Proteomes" id="UP000033220">
    <property type="component" value="Chromosome DSM 122"/>
</dbReference>
<dbReference type="PROSITE" id="PS50110">
    <property type="entry name" value="RESPONSE_REGULATORY"/>
    <property type="match status" value="1"/>
</dbReference>
<dbReference type="Pfam" id="PF02954">
    <property type="entry name" value="HTH_8"/>
    <property type="match status" value="1"/>
</dbReference>
<dbReference type="SUPFAM" id="SSF52540">
    <property type="entry name" value="P-loop containing nucleoside triphosphate hydrolases"/>
    <property type="match status" value="1"/>
</dbReference>
<keyword evidence="3" id="KW-0902">Two-component regulatory system</keyword>
<dbReference type="SMART" id="SM00448">
    <property type="entry name" value="REC"/>
    <property type="match status" value="1"/>
</dbReference>
<dbReference type="InterPro" id="IPR002197">
    <property type="entry name" value="HTH_Fis"/>
</dbReference>
<keyword evidence="7" id="KW-0804">Transcription</keyword>
<keyword evidence="12" id="KW-1185">Reference proteome</keyword>
<keyword evidence="4" id="KW-0805">Transcription regulation</keyword>
<evidence type="ECO:0000259" key="9">
    <source>
        <dbReference type="PROSITE" id="PS50045"/>
    </source>
</evidence>
<keyword evidence="2" id="KW-0067">ATP-binding</keyword>
<dbReference type="PROSITE" id="PS00675">
    <property type="entry name" value="SIGMA54_INTERACT_1"/>
    <property type="match status" value="1"/>
</dbReference>
<dbReference type="SUPFAM" id="SSF52172">
    <property type="entry name" value="CheY-like"/>
    <property type="match status" value="1"/>
</dbReference>
<dbReference type="KEGG" id="rpm:RSPPHO_02269"/>
<dbReference type="PATRIC" id="fig|1150469.3.peg.2553"/>
<dbReference type="STRING" id="1150469.RSPPHO_02269"/>
<evidence type="ECO:0000256" key="1">
    <source>
        <dbReference type="ARBA" id="ARBA00022741"/>
    </source>
</evidence>
<dbReference type="GO" id="GO:0000160">
    <property type="term" value="P:phosphorelay signal transduction system"/>
    <property type="evidence" value="ECO:0007669"/>
    <property type="project" value="UniProtKB-KW"/>
</dbReference>
<dbReference type="GO" id="GO:0043565">
    <property type="term" value="F:sequence-specific DNA binding"/>
    <property type="evidence" value="ECO:0007669"/>
    <property type="project" value="InterPro"/>
</dbReference>
<keyword evidence="1" id="KW-0547">Nucleotide-binding</keyword>
<name>H6SLN0_PARPM</name>
<evidence type="ECO:0000256" key="6">
    <source>
        <dbReference type="ARBA" id="ARBA00023159"/>
    </source>
</evidence>
<dbReference type="SMART" id="SM00382">
    <property type="entry name" value="AAA"/>
    <property type="match status" value="1"/>
</dbReference>
<evidence type="ECO:0000256" key="3">
    <source>
        <dbReference type="ARBA" id="ARBA00023012"/>
    </source>
</evidence>
<dbReference type="InterPro" id="IPR002078">
    <property type="entry name" value="Sigma_54_int"/>
</dbReference>
<evidence type="ECO:0000256" key="2">
    <source>
        <dbReference type="ARBA" id="ARBA00022840"/>
    </source>
</evidence>
<evidence type="ECO:0000256" key="8">
    <source>
        <dbReference type="PROSITE-ProRule" id="PRU00169"/>
    </source>
</evidence>
<evidence type="ECO:0000259" key="10">
    <source>
        <dbReference type="PROSITE" id="PS50110"/>
    </source>
</evidence>
<accession>H6SLN0</accession>
<evidence type="ECO:0000256" key="4">
    <source>
        <dbReference type="ARBA" id="ARBA00023015"/>
    </source>
</evidence>
<dbReference type="PROSITE" id="PS50045">
    <property type="entry name" value="SIGMA54_INTERACT_4"/>
    <property type="match status" value="1"/>
</dbReference>
<dbReference type="Gene3D" id="3.40.50.2300">
    <property type="match status" value="1"/>
</dbReference>
<dbReference type="HOGENOM" id="CLU_000445_0_2_5"/>
<dbReference type="Pfam" id="PF25601">
    <property type="entry name" value="AAA_lid_14"/>
    <property type="match status" value="1"/>
</dbReference>
<dbReference type="EMBL" id="HE663493">
    <property type="protein sequence ID" value="CCG08895.1"/>
    <property type="molecule type" value="Genomic_DNA"/>
</dbReference>
<dbReference type="InterPro" id="IPR025662">
    <property type="entry name" value="Sigma_54_int_dom_ATP-bd_1"/>
</dbReference>
<evidence type="ECO:0000313" key="11">
    <source>
        <dbReference type="EMBL" id="CCG08895.1"/>
    </source>
</evidence>
<feature type="modified residue" description="4-aspartylphosphate" evidence="8">
    <location>
        <position position="131"/>
    </location>
</feature>
<dbReference type="PANTHER" id="PTHR32071:SF21">
    <property type="entry name" value="TRANSCRIPTIONAL REGULATORY PROTEIN FLGR"/>
    <property type="match status" value="1"/>
</dbReference>
<dbReference type="FunFam" id="3.40.50.300:FF:000006">
    <property type="entry name" value="DNA-binding transcriptional regulator NtrC"/>
    <property type="match status" value="1"/>
</dbReference>
<gene>
    <name evidence="11" type="ORF">RSPPHO_02269</name>
</gene>
<dbReference type="AlphaFoldDB" id="H6SLN0"/>
<feature type="domain" description="Sigma-54 factor interaction" evidence="9">
    <location>
        <begin position="199"/>
        <end position="428"/>
    </location>
</feature>
<dbReference type="PROSITE" id="PS00676">
    <property type="entry name" value="SIGMA54_INTERACT_2"/>
    <property type="match status" value="1"/>
</dbReference>